<dbReference type="Gene3D" id="1.10.10.60">
    <property type="entry name" value="Homeodomain-like"/>
    <property type="match status" value="2"/>
</dbReference>
<evidence type="ECO:0000256" key="1">
    <source>
        <dbReference type="ARBA" id="ARBA00023015"/>
    </source>
</evidence>
<dbReference type="Pfam" id="PF02311">
    <property type="entry name" value="AraC_binding"/>
    <property type="match status" value="1"/>
</dbReference>
<dbReference type="GO" id="GO:0043565">
    <property type="term" value="F:sequence-specific DNA binding"/>
    <property type="evidence" value="ECO:0007669"/>
    <property type="project" value="InterPro"/>
</dbReference>
<dbReference type="PROSITE" id="PS00041">
    <property type="entry name" value="HTH_ARAC_FAMILY_1"/>
    <property type="match status" value="1"/>
</dbReference>
<name>A0A9D1NTM0_9FIRM</name>
<dbReference type="Proteomes" id="UP000886723">
    <property type="component" value="Unassembled WGS sequence"/>
</dbReference>
<sequence length="313" mass="37063">MRIKVHDYEEPKFFRGAAEDCYRVSRICSLEKLTVGQIHNACRIVLVESGQAYYQIRGETYVAEERDVLVIGPVEYYRCQITRPPYQRYSLLVDPACLENFLVDEDLLRVFATPGRKQFEKYMKRLEPENFERLRELFERLKSEKEIRSDFQNQMQRLLLTELAVLLFRETKWERRYGVITAADARMRDVKAYIDMNFRGKLGLEELGKQFYLHPSTISKEFKRYCGCNVNRYINTVRVCEAVRLLEEGEDRVFQVGTKSGFESENTFLRQFGRIMGMSPLQYRKAAKRWTGQPGRISSPALEERKEEYELQI</sequence>
<dbReference type="PROSITE" id="PS01124">
    <property type="entry name" value="HTH_ARAC_FAMILY_2"/>
    <property type="match status" value="1"/>
</dbReference>
<evidence type="ECO:0000256" key="2">
    <source>
        <dbReference type="ARBA" id="ARBA00023125"/>
    </source>
</evidence>
<accession>A0A9D1NTM0</accession>
<dbReference type="InterPro" id="IPR037923">
    <property type="entry name" value="HTH-like"/>
</dbReference>
<dbReference type="SUPFAM" id="SSF46689">
    <property type="entry name" value="Homeodomain-like"/>
    <property type="match status" value="1"/>
</dbReference>
<dbReference type="SUPFAM" id="SSF51215">
    <property type="entry name" value="Regulatory protein AraC"/>
    <property type="match status" value="1"/>
</dbReference>
<evidence type="ECO:0000313" key="5">
    <source>
        <dbReference type="EMBL" id="HIV12293.1"/>
    </source>
</evidence>
<comment type="caution">
    <text evidence="5">The sequence shown here is derived from an EMBL/GenBank/DDBJ whole genome shotgun (WGS) entry which is preliminary data.</text>
</comment>
<dbReference type="InterPro" id="IPR009057">
    <property type="entry name" value="Homeodomain-like_sf"/>
</dbReference>
<dbReference type="SMART" id="SM00342">
    <property type="entry name" value="HTH_ARAC"/>
    <property type="match status" value="1"/>
</dbReference>
<dbReference type="AlphaFoldDB" id="A0A9D1NTM0"/>
<keyword evidence="2" id="KW-0238">DNA-binding</keyword>
<organism evidence="5 6">
    <name type="scientific">Candidatus Pullilachnospira stercoravium</name>
    <dbReference type="NCBI Taxonomy" id="2840913"/>
    <lineage>
        <taxon>Bacteria</taxon>
        <taxon>Bacillati</taxon>
        <taxon>Bacillota</taxon>
        <taxon>Clostridia</taxon>
        <taxon>Lachnospirales</taxon>
        <taxon>Lachnospiraceae</taxon>
        <taxon>Lachnospiraceae incertae sedis</taxon>
        <taxon>Candidatus Pullilachnospira</taxon>
    </lineage>
</organism>
<gene>
    <name evidence="5" type="ORF">IAA63_04025</name>
</gene>
<evidence type="ECO:0000313" key="6">
    <source>
        <dbReference type="Proteomes" id="UP000886723"/>
    </source>
</evidence>
<proteinExistence type="predicted"/>
<protein>
    <submittedName>
        <fullName evidence="5">Helix-turn-helix transcriptional regulator</fullName>
    </submittedName>
</protein>
<dbReference type="EMBL" id="DVON01000084">
    <property type="protein sequence ID" value="HIV12293.1"/>
    <property type="molecule type" value="Genomic_DNA"/>
</dbReference>
<dbReference type="InterPro" id="IPR003313">
    <property type="entry name" value="AraC-bd"/>
</dbReference>
<keyword evidence="1" id="KW-0805">Transcription regulation</keyword>
<dbReference type="PANTHER" id="PTHR43280">
    <property type="entry name" value="ARAC-FAMILY TRANSCRIPTIONAL REGULATOR"/>
    <property type="match status" value="1"/>
</dbReference>
<feature type="domain" description="HTH araC/xylS-type" evidence="4">
    <location>
        <begin position="188"/>
        <end position="286"/>
    </location>
</feature>
<dbReference type="PANTHER" id="PTHR43280:SF2">
    <property type="entry name" value="HTH-TYPE TRANSCRIPTIONAL REGULATOR EXSA"/>
    <property type="match status" value="1"/>
</dbReference>
<dbReference type="Pfam" id="PF12833">
    <property type="entry name" value="HTH_18"/>
    <property type="match status" value="1"/>
</dbReference>
<dbReference type="GO" id="GO:0003700">
    <property type="term" value="F:DNA-binding transcription factor activity"/>
    <property type="evidence" value="ECO:0007669"/>
    <property type="project" value="InterPro"/>
</dbReference>
<evidence type="ECO:0000259" key="4">
    <source>
        <dbReference type="PROSITE" id="PS01124"/>
    </source>
</evidence>
<reference evidence="5" key="2">
    <citation type="journal article" date="2021" name="PeerJ">
        <title>Extensive microbial diversity within the chicken gut microbiome revealed by metagenomics and culture.</title>
        <authorList>
            <person name="Gilroy R."/>
            <person name="Ravi A."/>
            <person name="Getino M."/>
            <person name="Pursley I."/>
            <person name="Horton D.L."/>
            <person name="Alikhan N.F."/>
            <person name="Baker D."/>
            <person name="Gharbi K."/>
            <person name="Hall N."/>
            <person name="Watson M."/>
            <person name="Adriaenssens E.M."/>
            <person name="Foster-Nyarko E."/>
            <person name="Jarju S."/>
            <person name="Secka A."/>
            <person name="Antonio M."/>
            <person name="Oren A."/>
            <person name="Chaudhuri R.R."/>
            <person name="La Ragione R."/>
            <person name="Hildebrand F."/>
            <person name="Pallen M.J."/>
        </authorList>
    </citation>
    <scope>NUCLEOTIDE SEQUENCE</scope>
    <source>
        <strain evidence="5">ChiBcec2-4451</strain>
    </source>
</reference>
<dbReference type="InterPro" id="IPR018060">
    <property type="entry name" value="HTH_AraC"/>
</dbReference>
<reference evidence="5" key="1">
    <citation type="submission" date="2020-10" db="EMBL/GenBank/DDBJ databases">
        <authorList>
            <person name="Gilroy R."/>
        </authorList>
    </citation>
    <scope>NUCLEOTIDE SEQUENCE</scope>
    <source>
        <strain evidence="5">ChiBcec2-4451</strain>
    </source>
</reference>
<evidence type="ECO:0000256" key="3">
    <source>
        <dbReference type="ARBA" id="ARBA00023163"/>
    </source>
</evidence>
<dbReference type="InterPro" id="IPR018062">
    <property type="entry name" value="HTH_AraC-typ_CS"/>
</dbReference>
<keyword evidence="3" id="KW-0804">Transcription</keyword>